<keyword evidence="2" id="KW-1185">Reference proteome</keyword>
<dbReference type="Proteomes" id="UP001211065">
    <property type="component" value="Unassembled WGS sequence"/>
</dbReference>
<comment type="caution">
    <text evidence="1">The sequence shown here is derived from an EMBL/GenBank/DDBJ whole genome shotgun (WGS) entry which is preliminary data.</text>
</comment>
<dbReference type="EMBL" id="JADGJW010000515">
    <property type="protein sequence ID" value="KAJ3215864.1"/>
    <property type="molecule type" value="Genomic_DNA"/>
</dbReference>
<organism evidence="1 2">
    <name type="scientific">Clydaea vesicula</name>
    <dbReference type="NCBI Taxonomy" id="447962"/>
    <lineage>
        <taxon>Eukaryota</taxon>
        <taxon>Fungi</taxon>
        <taxon>Fungi incertae sedis</taxon>
        <taxon>Chytridiomycota</taxon>
        <taxon>Chytridiomycota incertae sedis</taxon>
        <taxon>Chytridiomycetes</taxon>
        <taxon>Lobulomycetales</taxon>
        <taxon>Lobulomycetaceae</taxon>
        <taxon>Clydaea</taxon>
    </lineage>
</organism>
<evidence type="ECO:0000313" key="2">
    <source>
        <dbReference type="Proteomes" id="UP001211065"/>
    </source>
</evidence>
<reference evidence="1" key="1">
    <citation type="submission" date="2020-05" db="EMBL/GenBank/DDBJ databases">
        <title>Phylogenomic resolution of chytrid fungi.</title>
        <authorList>
            <person name="Stajich J.E."/>
            <person name="Amses K."/>
            <person name="Simmons R."/>
            <person name="Seto K."/>
            <person name="Myers J."/>
            <person name="Bonds A."/>
            <person name="Quandt C.A."/>
            <person name="Barry K."/>
            <person name="Liu P."/>
            <person name="Grigoriev I."/>
            <person name="Longcore J.E."/>
            <person name="James T.Y."/>
        </authorList>
    </citation>
    <scope>NUCLEOTIDE SEQUENCE</scope>
    <source>
        <strain evidence="1">JEL0476</strain>
    </source>
</reference>
<accession>A0AAD5U2T8</accession>
<evidence type="ECO:0000313" key="1">
    <source>
        <dbReference type="EMBL" id="KAJ3215864.1"/>
    </source>
</evidence>
<gene>
    <name evidence="1" type="ORF">HK099_006165</name>
</gene>
<sequence length="252" mass="27822">MTDANQQEWWKTAFSEPKPAKFTLPPVSSLLSLHIFQNNIRCMHNKERNNCKSCGNGTWSSENCEKCGTAVCPHLKLKATCFQCSQFALSTSSVLPIPKINAIKKIFNPNLRSEKESRPIKPKLNFIKRSTALNSSDTDGNKSDGLCDDTTNSSLSATKASGEKVSGRFCVHSKRKVECLDCGYVCNKDQPARNATEKAFVSIKDDGMSAKIVKVQAFAIIINEEHVVRSAEAVVFVLYIAKNGLNVENARN</sequence>
<protein>
    <submittedName>
        <fullName evidence="1">Uncharacterized protein</fullName>
    </submittedName>
</protein>
<proteinExistence type="predicted"/>
<name>A0AAD5U2T8_9FUNG</name>
<dbReference type="AlphaFoldDB" id="A0AAD5U2T8"/>